<dbReference type="Pfam" id="PF13668">
    <property type="entry name" value="Ferritin_2"/>
    <property type="match status" value="1"/>
</dbReference>
<proteinExistence type="predicted"/>
<comment type="caution">
    <text evidence="2">The sequence shown here is derived from an EMBL/GenBank/DDBJ whole genome shotgun (WGS) entry which is preliminary data.</text>
</comment>
<name>W3VWU9_MOEAP</name>
<feature type="compositionally biased region" description="Pro residues" evidence="1">
    <location>
        <begin position="26"/>
        <end position="42"/>
    </location>
</feature>
<accession>W3VWU9</accession>
<dbReference type="PANTHER" id="PTHR31694:SF26">
    <property type="entry name" value="OS05G0151100 PROTEIN"/>
    <property type="match status" value="1"/>
</dbReference>
<feature type="region of interest" description="Disordered" evidence="1">
    <location>
        <begin position="13"/>
        <end position="44"/>
    </location>
</feature>
<keyword evidence="3" id="KW-1185">Reference proteome</keyword>
<dbReference type="InterPro" id="IPR009078">
    <property type="entry name" value="Ferritin-like_SF"/>
</dbReference>
<evidence type="ECO:0000313" key="2">
    <source>
        <dbReference type="EMBL" id="ETS65231.1"/>
    </source>
</evidence>
<reference evidence="2 3" key="1">
    <citation type="journal article" date="2014" name="Genome Announc.">
        <title>Genome sequence of the basidiomycetous fungus Pseudozyma aphidis DSM70725, an efficient producer of biosurfactant mannosylerythritol lipids.</title>
        <authorList>
            <person name="Lorenz S."/>
            <person name="Guenther M."/>
            <person name="Grumaz C."/>
            <person name="Rupp S."/>
            <person name="Zibek S."/>
            <person name="Sohn K."/>
        </authorList>
    </citation>
    <scope>NUCLEOTIDE SEQUENCE [LARGE SCALE GENOMIC DNA]</scope>
    <source>
        <strain evidence="3">ATCC 32657 / CBS 517.83 / DSM 70725 / JCM 10318 / NBRC 10182 / NRRL Y-7954 / St-0401</strain>
    </source>
</reference>
<evidence type="ECO:0000256" key="1">
    <source>
        <dbReference type="SAM" id="MobiDB-lite"/>
    </source>
</evidence>
<protein>
    <recommendedName>
        <fullName evidence="4">Stress response protein rds1p</fullName>
    </recommendedName>
</protein>
<sequence>MLDATRAGFWSAAAKVGQPSRNLSTPSPPPDPGSPLRLPPPSLSAATLVGDLARPEGTMHTGGTPNSSSLPWRFPFLVLHPHVLTLNCAAFVQLRRMGPVQRNSSVSASSPLAPALLPVVRPDPPNNPLRSQLPSSVSTPLLGLNFPFKMLTKYAVLAAAAAAAVTAAPVVEKRAAPGQADIDTVILNYALTLEHLENAFYRDTLATYDAGAFRAAGYPDWVRQRFVEIGGHEKAHVDFLSKALGDQATKECTYNFGITDVKTFVATSALLEGIGNSAYLGAAQNITNVAYLTAAGSILTVEARHASWVASSVQQGDGFAAGFDTPLNFNQTYSLAAPLITSCPDSNPALPVKAFPAATISGDVCGGKQVTISGDGVQSGQFAAFLTGLNVYYAPIGDNGSVTVPSEVAYGRVYVVVTKSGDSVSDDNTVAGPAVVDIPLSAEKAEQIYSQQ</sequence>
<dbReference type="InterPro" id="IPR052965">
    <property type="entry name" value="Pigment-catalase-like"/>
</dbReference>
<dbReference type="CDD" id="cd00657">
    <property type="entry name" value="Ferritin_like"/>
    <property type="match status" value="1"/>
</dbReference>
<evidence type="ECO:0000313" key="3">
    <source>
        <dbReference type="Proteomes" id="UP000019462"/>
    </source>
</evidence>
<gene>
    <name evidence="2" type="ORF">PaG_00301</name>
</gene>
<dbReference type="PANTHER" id="PTHR31694">
    <property type="entry name" value="DESICCATION-LIKE PROTEIN"/>
    <property type="match status" value="1"/>
</dbReference>
<feature type="region of interest" description="Disordered" evidence="1">
    <location>
        <begin position="115"/>
        <end position="134"/>
    </location>
</feature>
<dbReference type="SUPFAM" id="SSF47240">
    <property type="entry name" value="Ferritin-like"/>
    <property type="match status" value="1"/>
</dbReference>
<evidence type="ECO:0008006" key="4">
    <source>
        <dbReference type="Google" id="ProtNLM"/>
    </source>
</evidence>
<dbReference type="Proteomes" id="UP000019462">
    <property type="component" value="Unassembled WGS sequence"/>
</dbReference>
<dbReference type="AlphaFoldDB" id="W3VWU9"/>
<organism evidence="2 3">
    <name type="scientific">Moesziomyces aphidis</name>
    <name type="common">Pseudozyma aphidis</name>
    <dbReference type="NCBI Taxonomy" id="84754"/>
    <lineage>
        <taxon>Eukaryota</taxon>
        <taxon>Fungi</taxon>
        <taxon>Dikarya</taxon>
        <taxon>Basidiomycota</taxon>
        <taxon>Ustilaginomycotina</taxon>
        <taxon>Ustilaginomycetes</taxon>
        <taxon>Ustilaginales</taxon>
        <taxon>Ustilaginaceae</taxon>
        <taxon>Moesziomyces</taxon>
    </lineage>
</organism>
<dbReference type="OrthoDB" id="1001765at2759"/>
<dbReference type="EMBL" id="AWNI01000002">
    <property type="protein sequence ID" value="ETS65231.1"/>
    <property type="molecule type" value="Genomic_DNA"/>
</dbReference>
<dbReference type="HOGENOM" id="CLU_605699_0_0_1"/>